<gene>
    <name evidence="1" type="ORF">GETHOR_13510</name>
</gene>
<accession>A0ABM8DQH1</accession>
<dbReference type="Proteomes" id="UP001242010">
    <property type="component" value="Chromosome"/>
</dbReference>
<protein>
    <submittedName>
        <fullName evidence="1">Uncharacterized protein</fullName>
    </submittedName>
</protein>
<name>A0ABM8DQH1_9BACT</name>
<dbReference type="EMBL" id="AP027079">
    <property type="protein sequence ID" value="BDU69250.1"/>
    <property type="molecule type" value="Genomic_DNA"/>
</dbReference>
<organism evidence="1 2">
    <name type="scientific">Geothrix oryzae</name>
    <dbReference type="NCBI Taxonomy" id="2927975"/>
    <lineage>
        <taxon>Bacteria</taxon>
        <taxon>Pseudomonadati</taxon>
        <taxon>Acidobacteriota</taxon>
        <taxon>Holophagae</taxon>
        <taxon>Holophagales</taxon>
        <taxon>Holophagaceae</taxon>
        <taxon>Geothrix</taxon>
    </lineage>
</organism>
<reference evidence="2" key="1">
    <citation type="journal article" date="2023" name="Int. J. Syst. Evol. Microbiol.">
        <title>Mesoterricola silvestris gen. nov., sp. nov., Mesoterricola sediminis sp. nov., Geothrix oryzae sp. nov., Geothrix edaphica sp. nov., Geothrix rubra sp. nov., and Geothrix limicola sp. nov., six novel members of Acidobacteriota isolated from soils.</title>
        <authorList>
            <person name="Itoh H."/>
            <person name="Sugisawa Y."/>
            <person name="Mise K."/>
            <person name="Xu Z."/>
            <person name="Kuniyasu M."/>
            <person name="Ushijima N."/>
            <person name="Kawano K."/>
            <person name="Kobayashi E."/>
            <person name="Shiratori Y."/>
            <person name="Masuda Y."/>
            <person name="Senoo K."/>
        </authorList>
    </citation>
    <scope>NUCLEOTIDE SEQUENCE [LARGE SCALE GENOMIC DNA]</scope>
    <source>
        <strain evidence="2">Red222</strain>
    </source>
</reference>
<keyword evidence="2" id="KW-1185">Reference proteome</keyword>
<evidence type="ECO:0000313" key="1">
    <source>
        <dbReference type="EMBL" id="BDU69250.1"/>
    </source>
</evidence>
<sequence>MNASPLLVGLLLTTSMACLAPKRKADFEANLNRWVGRPATEFIRANGNPSTTSARPDGGKTYVFAAYHQKEDKIVYREFHNTTTHESVQQAPGATPPEWVNNSSDGIQTRKVPVSLTSNLYCRVVLEADARGTILSTKYEGNDCW</sequence>
<dbReference type="RefSeq" id="WP_286355879.1">
    <property type="nucleotide sequence ID" value="NZ_AP027079.1"/>
</dbReference>
<proteinExistence type="predicted"/>
<evidence type="ECO:0000313" key="2">
    <source>
        <dbReference type="Proteomes" id="UP001242010"/>
    </source>
</evidence>